<gene>
    <name evidence="2" type="ORF">AVEN_261639_1</name>
</gene>
<dbReference type="EMBL" id="BGPR01003646">
    <property type="protein sequence ID" value="GBM90719.1"/>
    <property type="molecule type" value="Genomic_DNA"/>
</dbReference>
<reference evidence="2 3" key="1">
    <citation type="journal article" date="2019" name="Sci. Rep.">
        <title>Orb-weaving spider Araneus ventricosus genome elucidates the spidroin gene catalogue.</title>
        <authorList>
            <person name="Kono N."/>
            <person name="Nakamura H."/>
            <person name="Ohtoshi R."/>
            <person name="Moran D.A.P."/>
            <person name="Shinohara A."/>
            <person name="Yoshida Y."/>
            <person name="Fujiwara M."/>
            <person name="Mori M."/>
            <person name="Tomita M."/>
            <person name="Arakawa K."/>
        </authorList>
    </citation>
    <scope>NUCLEOTIDE SEQUENCE [LARGE SCALE GENOMIC DNA]</scope>
</reference>
<evidence type="ECO:0000256" key="1">
    <source>
        <dbReference type="SAM" id="MobiDB-lite"/>
    </source>
</evidence>
<organism evidence="2 3">
    <name type="scientific">Araneus ventricosus</name>
    <name type="common">Orbweaver spider</name>
    <name type="synonym">Epeira ventricosa</name>
    <dbReference type="NCBI Taxonomy" id="182803"/>
    <lineage>
        <taxon>Eukaryota</taxon>
        <taxon>Metazoa</taxon>
        <taxon>Ecdysozoa</taxon>
        <taxon>Arthropoda</taxon>
        <taxon>Chelicerata</taxon>
        <taxon>Arachnida</taxon>
        <taxon>Araneae</taxon>
        <taxon>Araneomorphae</taxon>
        <taxon>Entelegynae</taxon>
        <taxon>Araneoidea</taxon>
        <taxon>Araneidae</taxon>
        <taxon>Araneus</taxon>
    </lineage>
</organism>
<name>A0A4Y2JMR8_ARAVE</name>
<evidence type="ECO:0000313" key="3">
    <source>
        <dbReference type="Proteomes" id="UP000499080"/>
    </source>
</evidence>
<dbReference type="AlphaFoldDB" id="A0A4Y2JMR8"/>
<evidence type="ECO:0000313" key="2">
    <source>
        <dbReference type="EMBL" id="GBM90719.1"/>
    </source>
</evidence>
<keyword evidence="3" id="KW-1185">Reference proteome</keyword>
<sequence>MQDREQQHKTSTQKKKRVRHRGKNPDGSSSAIYHKEEKAVNCNRYNFPINRKLGVKVLVYGVKSPTSQIMENDALFRNIPEKAKLRKQGKQYLPKLATQTDNKSLIITVTTLSVQLDVYQMTNSHCGQNSIERFQRPSNTHILQKDYSLFGYAGIYNPPERTWRGIIWNNLYTSIGNRDGKKILVFSGSYILPSRVGLMASIPTT</sequence>
<feature type="compositionally biased region" description="Basic residues" evidence="1">
    <location>
        <begin position="11"/>
        <end position="22"/>
    </location>
</feature>
<protein>
    <submittedName>
        <fullName evidence="2">Uncharacterized protein</fullName>
    </submittedName>
</protein>
<proteinExistence type="predicted"/>
<feature type="region of interest" description="Disordered" evidence="1">
    <location>
        <begin position="1"/>
        <end position="32"/>
    </location>
</feature>
<accession>A0A4Y2JMR8</accession>
<comment type="caution">
    <text evidence="2">The sequence shown here is derived from an EMBL/GenBank/DDBJ whole genome shotgun (WGS) entry which is preliminary data.</text>
</comment>
<dbReference type="Proteomes" id="UP000499080">
    <property type="component" value="Unassembled WGS sequence"/>
</dbReference>